<name>A0AC34R020_9BILA</name>
<dbReference type="WBParaSite" id="JU765_v2.g2089.t1">
    <property type="protein sequence ID" value="JU765_v2.g2089.t1"/>
    <property type="gene ID" value="JU765_v2.g2089"/>
</dbReference>
<organism evidence="1 2">
    <name type="scientific">Panagrolaimus sp. JU765</name>
    <dbReference type="NCBI Taxonomy" id="591449"/>
    <lineage>
        <taxon>Eukaryota</taxon>
        <taxon>Metazoa</taxon>
        <taxon>Ecdysozoa</taxon>
        <taxon>Nematoda</taxon>
        <taxon>Chromadorea</taxon>
        <taxon>Rhabditida</taxon>
        <taxon>Tylenchina</taxon>
        <taxon>Panagrolaimomorpha</taxon>
        <taxon>Panagrolaimoidea</taxon>
        <taxon>Panagrolaimidae</taxon>
        <taxon>Panagrolaimus</taxon>
    </lineage>
</organism>
<reference evidence="2" key="1">
    <citation type="submission" date="2022-11" db="UniProtKB">
        <authorList>
            <consortium name="WormBaseParasite"/>
        </authorList>
    </citation>
    <scope>IDENTIFICATION</scope>
</reference>
<evidence type="ECO:0000313" key="2">
    <source>
        <dbReference type="WBParaSite" id="JU765_v2.g2089.t1"/>
    </source>
</evidence>
<evidence type="ECO:0000313" key="1">
    <source>
        <dbReference type="Proteomes" id="UP000887576"/>
    </source>
</evidence>
<proteinExistence type="predicted"/>
<sequence>MFDLLNPIQELLPKINVLLKEYIDAELTRRLQFSMHSYFQFLEVFNMYIERLVYFQDLIATYHIWLIFAILLYIGFAVMLALVTCTSLYIIGIRLQTILPYLEELGQPRGYRNMSNEPRRSRELSTPGSDYAPNLAVAEKNQQVDQPLANINNNNMSAPSPAVQSVVSPGVGESVPAKQ</sequence>
<accession>A0AC34R020</accession>
<protein>
    <submittedName>
        <fullName evidence="2">Protein tweety homolog</fullName>
    </submittedName>
</protein>
<dbReference type="Proteomes" id="UP000887576">
    <property type="component" value="Unplaced"/>
</dbReference>